<evidence type="ECO:0000256" key="4">
    <source>
        <dbReference type="ARBA" id="ARBA00022737"/>
    </source>
</evidence>
<reference evidence="6 7" key="1">
    <citation type="submission" date="2016-04" db="EMBL/GenBank/DDBJ databases">
        <title>Peptidophaga gingivicola gen. nov., sp. nov., isolated from human subgingival plaque.</title>
        <authorList>
            <person name="Beall C.J."/>
            <person name="Mokrzan E.M."/>
            <person name="Griffen A.L."/>
            <person name="Leys E.J."/>
        </authorList>
    </citation>
    <scope>NUCLEOTIDE SEQUENCE [LARGE SCALE GENOMIC DNA]</scope>
    <source>
        <strain evidence="6 7">BA112</strain>
    </source>
</reference>
<dbReference type="InterPro" id="IPR046348">
    <property type="entry name" value="SIS_dom_sf"/>
</dbReference>
<dbReference type="InterPro" id="IPR001347">
    <property type="entry name" value="SIS_dom"/>
</dbReference>
<dbReference type="Gene3D" id="3.40.50.10490">
    <property type="entry name" value="Glucose-6-phosphate isomerase like protein, domain 1"/>
    <property type="match status" value="2"/>
</dbReference>
<evidence type="ECO:0000313" key="7">
    <source>
        <dbReference type="Proteomes" id="UP000078368"/>
    </source>
</evidence>
<evidence type="ECO:0000256" key="2">
    <source>
        <dbReference type="ARBA" id="ARBA00012916"/>
    </source>
</evidence>
<organism evidence="6 7">
    <name type="scientific">Peptidiphaga gingivicola</name>
    <dbReference type="NCBI Taxonomy" id="2741497"/>
    <lineage>
        <taxon>Bacteria</taxon>
        <taxon>Bacillati</taxon>
        <taxon>Actinomycetota</taxon>
        <taxon>Actinomycetes</taxon>
        <taxon>Actinomycetales</taxon>
        <taxon>Actinomycetaceae</taxon>
        <taxon>Peptidiphaga</taxon>
    </lineage>
</organism>
<proteinExistence type="predicted"/>
<dbReference type="InterPro" id="IPR035466">
    <property type="entry name" value="GlmS/AgaS_SIS"/>
</dbReference>
<dbReference type="Pfam" id="PF01380">
    <property type="entry name" value="SIS"/>
    <property type="match status" value="2"/>
</dbReference>
<sequence length="375" mass="38259">MATTHDSSGTAERDSATFGAPAGRDLFLTEICESPSALLGTARTLGEQTDKFERVRTLLGGRRLVLTGMGSSADAVTALASVLGRRGVEANTIHTAELLHYRMNALAPDSAVVAVSQSGESIEAVRMAAELRKKEGVPLVAVTNGPQSPLAEEAAVSIDLGAGDERGPSSKTYVSTMLAMHVLAEVLTGGEPVASILSSAQALAEKAAAGLREWADGAEAIGRRLAAAIDESQQALMVLGRGVAIATAELNALVLKESAHVPAHSMDAAEFRHGPLELAAPGLGVVLVSLEPTQAALDARLRGELEAKGASVTVVGTDVVAASGLPVDYLFSSTAPLLDAGCAAIPLLLAAWAKASQNSATPGVFNVGAKVTTCE</sequence>
<dbReference type="GO" id="GO:0004360">
    <property type="term" value="F:glutamine-fructose-6-phosphate transaminase (isomerizing) activity"/>
    <property type="evidence" value="ECO:0007669"/>
    <property type="project" value="UniProtKB-EC"/>
</dbReference>
<accession>A0A179B2C6</accession>
<keyword evidence="4" id="KW-0677">Repeat</keyword>
<evidence type="ECO:0000256" key="1">
    <source>
        <dbReference type="ARBA" id="ARBA00001031"/>
    </source>
</evidence>
<evidence type="ECO:0000313" key="6">
    <source>
        <dbReference type="EMBL" id="OAP85858.1"/>
    </source>
</evidence>
<feature type="domain" description="SIS" evidence="5">
    <location>
        <begin position="54"/>
        <end position="194"/>
    </location>
</feature>
<gene>
    <name evidence="6" type="ORF">A4H34_01300</name>
</gene>
<comment type="catalytic activity">
    <reaction evidence="1">
        <text>D-fructose 6-phosphate + L-glutamine = D-glucosamine 6-phosphate + L-glutamate</text>
        <dbReference type="Rhea" id="RHEA:13237"/>
        <dbReference type="ChEBI" id="CHEBI:29985"/>
        <dbReference type="ChEBI" id="CHEBI:58359"/>
        <dbReference type="ChEBI" id="CHEBI:58725"/>
        <dbReference type="ChEBI" id="CHEBI:61527"/>
        <dbReference type="EC" id="2.6.1.16"/>
    </reaction>
</comment>
<dbReference type="CDD" id="cd05008">
    <property type="entry name" value="SIS_GlmS_GlmD_1"/>
    <property type="match status" value="1"/>
</dbReference>
<dbReference type="STRING" id="1823756.A4H34_01300"/>
<dbReference type="EMBL" id="LVZK01000001">
    <property type="protein sequence ID" value="OAP85858.1"/>
    <property type="molecule type" value="Genomic_DNA"/>
</dbReference>
<name>A0A179B2C6_9ACTO</name>
<dbReference type="RefSeq" id="WP_064230810.1">
    <property type="nucleotide sequence ID" value="NZ_LVZK01000001.1"/>
</dbReference>
<dbReference type="AlphaFoldDB" id="A0A179B2C6"/>
<dbReference type="PROSITE" id="PS51464">
    <property type="entry name" value="SIS"/>
    <property type="match status" value="1"/>
</dbReference>
<protein>
    <recommendedName>
        <fullName evidence="3">Glutamine--fructose-6-phosphate aminotransferase [isomerizing]</fullName>
        <ecNumber evidence="2">2.6.1.16</ecNumber>
    </recommendedName>
</protein>
<dbReference type="PANTHER" id="PTHR10937:SF0">
    <property type="entry name" value="GLUTAMINE--FRUCTOSE-6-PHOSPHATE TRANSAMINASE (ISOMERIZING)"/>
    <property type="match status" value="1"/>
</dbReference>
<keyword evidence="7" id="KW-1185">Reference proteome</keyword>
<dbReference type="GO" id="GO:0006047">
    <property type="term" value="P:UDP-N-acetylglucosamine metabolic process"/>
    <property type="evidence" value="ECO:0007669"/>
    <property type="project" value="TreeGrafter"/>
</dbReference>
<dbReference type="GO" id="GO:0006487">
    <property type="term" value="P:protein N-linked glycosylation"/>
    <property type="evidence" value="ECO:0007669"/>
    <property type="project" value="TreeGrafter"/>
</dbReference>
<dbReference type="SUPFAM" id="SSF53697">
    <property type="entry name" value="SIS domain"/>
    <property type="match status" value="1"/>
</dbReference>
<dbReference type="OrthoDB" id="367283at2"/>
<dbReference type="PANTHER" id="PTHR10937">
    <property type="entry name" value="GLUCOSAMINE--FRUCTOSE-6-PHOSPHATE AMINOTRANSFERASE, ISOMERIZING"/>
    <property type="match status" value="1"/>
</dbReference>
<evidence type="ECO:0000256" key="3">
    <source>
        <dbReference type="ARBA" id="ARBA00016090"/>
    </source>
</evidence>
<dbReference type="EC" id="2.6.1.16" evidence="2"/>
<dbReference type="GO" id="GO:0097367">
    <property type="term" value="F:carbohydrate derivative binding"/>
    <property type="evidence" value="ECO:0007669"/>
    <property type="project" value="InterPro"/>
</dbReference>
<dbReference type="Proteomes" id="UP000078368">
    <property type="component" value="Unassembled WGS sequence"/>
</dbReference>
<comment type="caution">
    <text evidence="6">The sequence shown here is derived from an EMBL/GenBank/DDBJ whole genome shotgun (WGS) entry which is preliminary data.</text>
</comment>
<evidence type="ECO:0000259" key="5">
    <source>
        <dbReference type="PROSITE" id="PS51464"/>
    </source>
</evidence>
<dbReference type="GO" id="GO:0006002">
    <property type="term" value="P:fructose 6-phosphate metabolic process"/>
    <property type="evidence" value="ECO:0007669"/>
    <property type="project" value="TreeGrafter"/>
</dbReference>